<dbReference type="Gene3D" id="2.40.33.20">
    <property type="entry name" value="PK beta-barrel domain-like"/>
    <property type="match status" value="1"/>
</dbReference>
<reference evidence="2" key="1">
    <citation type="submission" date="2021-05" db="EMBL/GenBank/DDBJ databases">
        <title>Novel Bacillus species.</title>
        <authorList>
            <person name="Liu G."/>
        </authorList>
    </citation>
    <scope>NUCLEOTIDE SEQUENCE</scope>
    <source>
        <strain evidence="2">FJAT-49825</strain>
    </source>
</reference>
<feature type="domain" description="MOSC" evidence="1">
    <location>
        <begin position="36"/>
        <end position="171"/>
    </location>
</feature>
<keyword evidence="3" id="KW-1185">Reference proteome</keyword>
<dbReference type="InterPro" id="IPR005302">
    <property type="entry name" value="MoCF_Sase_C"/>
</dbReference>
<gene>
    <name evidence="2" type="ORF">KHA99_15355</name>
</gene>
<organism evidence="2 3">
    <name type="scientific">Neobacillus rhizophilus</name>
    <dbReference type="NCBI Taxonomy" id="2833579"/>
    <lineage>
        <taxon>Bacteria</taxon>
        <taxon>Bacillati</taxon>
        <taxon>Bacillota</taxon>
        <taxon>Bacilli</taxon>
        <taxon>Bacillales</taxon>
        <taxon>Bacillaceae</taxon>
        <taxon>Neobacillus</taxon>
    </lineage>
</organism>
<proteinExistence type="predicted"/>
<protein>
    <submittedName>
        <fullName evidence="2">MOSC domain-containing protein</fullName>
    </submittedName>
</protein>
<dbReference type="Proteomes" id="UP000679749">
    <property type="component" value="Unassembled WGS sequence"/>
</dbReference>
<dbReference type="InterPro" id="IPR005163">
    <property type="entry name" value="Tri_helical_YiiM-like"/>
</dbReference>
<dbReference type="RefSeq" id="WP_213118351.1">
    <property type="nucleotide sequence ID" value="NZ_JAGYPF010000003.1"/>
</dbReference>
<dbReference type="EMBL" id="JAGYPF010000003">
    <property type="protein sequence ID" value="MBS4213833.1"/>
    <property type="molecule type" value="Genomic_DNA"/>
</dbReference>
<name>A0A942U708_9BACI</name>
<dbReference type="Pfam" id="PF03473">
    <property type="entry name" value="MOSC"/>
    <property type="match status" value="1"/>
</dbReference>
<comment type="caution">
    <text evidence="2">The sequence shown here is derived from an EMBL/GenBank/DDBJ whole genome shotgun (WGS) entry which is preliminary data.</text>
</comment>
<dbReference type="InterPro" id="IPR052353">
    <property type="entry name" value="Benzoxazolinone_Detox_Enz"/>
</dbReference>
<evidence type="ECO:0000313" key="2">
    <source>
        <dbReference type="EMBL" id="MBS4213833.1"/>
    </source>
</evidence>
<dbReference type="PANTHER" id="PTHR30212:SF2">
    <property type="entry name" value="PROTEIN YIIM"/>
    <property type="match status" value="1"/>
</dbReference>
<dbReference type="AlphaFoldDB" id="A0A942U708"/>
<evidence type="ECO:0000313" key="3">
    <source>
        <dbReference type="Proteomes" id="UP000679749"/>
    </source>
</evidence>
<sequence length="235" mass="26656">MEFLLNKIFVGQPKTVGEKDAANLMDREWTSAIFKELVEGSVWAGKTGMTGDGVFDTEHHGGPEKAVFAYASEHYLDWQKELGNSHIGAGAMGENFLMENVTEDLISIGDVYQIGGAVVQVSQPRQPCWKPARRFKIKTLALLIQNTGRTGWYFRVLKEGFVEAGQSFTLLERPYPQWTIQKCNEIIHARKPNFEEMRELAHCELLAPGLRTTLGERIKKREIPDITKRVYGRNE</sequence>
<accession>A0A942U708</accession>
<dbReference type="SUPFAM" id="SSF50800">
    <property type="entry name" value="PK beta-barrel domain-like"/>
    <property type="match status" value="1"/>
</dbReference>
<dbReference type="GO" id="GO:0030170">
    <property type="term" value="F:pyridoxal phosphate binding"/>
    <property type="evidence" value="ECO:0007669"/>
    <property type="project" value="InterPro"/>
</dbReference>
<evidence type="ECO:0000259" key="1">
    <source>
        <dbReference type="PROSITE" id="PS51340"/>
    </source>
</evidence>
<dbReference type="Pfam" id="PF03475">
    <property type="entry name" value="YiiM_3-alpha"/>
    <property type="match status" value="1"/>
</dbReference>
<dbReference type="PROSITE" id="PS51340">
    <property type="entry name" value="MOSC"/>
    <property type="match status" value="1"/>
</dbReference>
<dbReference type="PANTHER" id="PTHR30212">
    <property type="entry name" value="PROTEIN YIIM"/>
    <property type="match status" value="1"/>
</dbReference>
<dbReference type="GO" id="GO:0030151">
    <property type="term" value="F:molybdenum ion binding"/>
    <property type="evidence" value="ECO:0007669"/>
    <property type="project" value="InterPro"/>
</dbReference>
<dbReference type="InterPro" id="IPR011037">
    <property type="entry name" value="Pyrv_Knase-like_insert_dom_sf"/>
</dbReference>
<dbReference type="GO" id="GO:0003824">
    <property type="term" value="F:catalytic activity"/>
    <property type="evidence" value="ECO:0007669"/>
    <property type="project" value="InterPro"/>
</dbReference>